<organism evidence="1">
    <name type="scientific">uncultured Caudovirales phage</name>
    <dbReference type="NCBI Taxonomy" id="2100421"/>
    <lineage>
        <taxon>Viruses</taxon>
        <taxon>Duplodnaviria</taxon>
        <taxon>Heunggongvirae</taxon>
        <taxon>Uroviricota</taxon>
        <taxon>Caudoviricetes</taxon>
        <taxon>Peduoviridae</taxon>
        <taxon>Maltschvirus</taxon>
        <taxon>Maltschvirus maltsch</taxon>
    </lineage>
</organism>
<reference evidence="1" key="1">
    <citation type="submission" date="2020-04" db="EMBL/GenBank/DDBJ databases">
        <authorList>
            <person name="Chiriac C."/>
            <person name="Salcher M."/>
            <person name="Ghai R."/>
            <person name="Kavagutti S V."/>
        </authorList>
    </citation>
    <scope>NUCLEOTIDE SEQUENCE</scope>
</reference>
<proteinExistence type="predicted"/>
<evidence type="ECO:0000313" key="1">
    <source>
        <dbReference type="EMBL" id="CAB4160808.1"/>
    </source>
</evidence>
<gene>
    <name evidence="1" type="ORF">UFOVP730_12</name>
</gene>
<name>A0A6J5NUK0_9CAUD</name>
<protein>
    <submittedName>
        <fullName evidence="1">Uncharacterized protein</fullName>
    </submittedName>
</protein>
<accession>A0A6J5NUK0</accession>
<sequence>MKSLLRPILSENVAAAAASAKSSAAPAGTRAVMITARTNPVRIAISSEPVATAASIAIPVNESRWFSCGSGDKVAAIREGASDGQANVVFLV</sequence>
<dbReference type="EMBL" id="LR796716">
    <property type="protein sequence ID" value="CAB4160808.1"/>
    <property type="molecule type" value="Genomic_DNA"/>
</dbReference>